<evidence type="ECO:0000313" key="14">
    <source>
        <dbReference type="Proteomes" id="UP000593562"/>
    </source>
</evidence>
<dbReference type="Proteomes" id="UP000593562">
    <property type="component" value="Unassembled WGS sequence"/>
</dbReference>
<dbReference type="Gene3D" id="2.160.20.10">
    <property type="entry name" value="Single-stranded right-handed beta-helix, Pectin lyase-like"/>
    <property type="match status" value="1"/>
</dbReference>
<keyword evidence="6" id="KW-0134">Cell wall</keyword>
<evidence type="ECO:0000256" key="11">
    <source>
        <dbReference type="RuleBase" id="RU361123"/>
    </source>
</evidence>
<feature type="chain" id="PRO_5029950492" description="Pectate lyase" evidence="11">
    <location>
        <begin position="19"/>
        <end position="280"/>
    </location>
</feature>
<dbReference type="InterPro" id="IPR002022">
    <property type="entry name" value="Pec_lyase"/>
</dbReference>
<evidence type="ECO:0000256" key="2">
    <source>
        <dbReference type="ARBA" id="ARBA00004191"/>
    </source>
</evidence>
<feature type="domain" description="Pectate lyase" evidence="12">
    <location>
        <begin position="125"/>
        <end position="280"/>
    </location>
</feature>
<protein>
    <recommendedName>
        <fullName evidence="5 11">Pectate lyase</fullName>
        <ecNumber evidence="5 11">4.2.2.2</ecNumber>
    </recommendedName>
</protein>
<dbReference type="GO" id="GO:0046872">
    <property type="term" value="F:metal ion binding"/>
    <property type="evidence" value="ECO:0007669"/>
    <property type="project" value="UniProtKB-KW"/>
</dbReference>
<reference evidence="13 14" key="1">
    <citation type="journal article" date="2020" name="Nat. Commun.">
        <title>Genome of Tripterygium wilfordii and identification of cytochrome P450 involved in triptolide biosynthesis.</title>
        <authorList>
            <person name="Tu L."/>
            <person name="Su P."/>
            <person name="Zhang Z."/>
            <person name="Gao L."/>
            <person name="Wang J."/>
            <person name="Hu T."/>
            <person name="Zhou J."/>
            <person name="Zhang Y."/>
            <person name="Zhao Y."/>
            <person name="Liu Y."/>
            <person name="Song Y."/>
            <person name="Tong Y."/>
            <person name="Lu Y."/>
            <person name="Yang J."/>
            <person name="Xu C."/>
            <person name="Jia M."/>
            <person name="Peters R.J."/>
            <person name="Huang L."/>
            <person name="Gao W."/>
        </authorList>
    </citation>
    <scope>NUCLEOTIDE SEQUENCE [LARGE SCALE GENOMIC DNA]</scope>
    <source>
        <strain evidence="14">cv. XIE 37</strain>
        <tissue evidence="13">Leaf</tissue>
    </source>
</reference>
<dbReference type="SUPFAM" id="SSF51126">
    <property type="entry name" value="Pectin lyase-like"/>
    <property type="match status" value="1"/>
</dbReference>
<dbReference type="AlphaFoldDB" id="A0A7J7C8K8"/>
<accession>A0A7J7C8K8</accession>
<keyword evidence="7 11" id="KW-0479">Metal-binding</keyword>
<dbReference type="EC" id="4.2.2.2" evidence="5 11"/>
<comment type="caution">
    <text evidence="13">The sequence shown here is derived from an EMBL/GenBank/DDBJ whole genome shotgun (WGS) entry which is preliminary data.</text>
</comment>
<dbReference type="PANTHER" id="PTHR31683">
    <property type="entry name" value="PECTATE LYASE 18-RELATED"/>
    <property type="match status" value="1"/>
</dbReference>
<evidence type="ECO:0000256" key="8">
    <source>
        <dbReference type="ARBA" id="ARBA00022729"/>
    </source>
</evidence>
<dbReference type="Pfam" id="PF00544">
    <property type="entry name" value="Pectate_lyase_4"/>
    <property type="match status" value="1"/>
</dbReference>
<dbReference type="UniPathway" id="UPA00545">
    <property type="reaction ID" value="UER00824"/>
</dbReference>
<evidence type="ECO:0000313" key="13">
    <source>
        <dbReference type="EMBL" id="KAF5730473.1"/>
    </source>
</evidence>
<organism evidence="13 14">
    <name type="scientific">Tripterygium wilfordii</name>
    <name type="common">Thunder God vine</name>
    <dbReference type="NCBI Taxonomy" id="458696"/>
    <lineage>
        <taxon>Eukaryota</taxon>
        <taxon>Viridiplantae</taxon>
        <taxon>Streptophyta</taxon>
        <taxon>Embryophyta</taxon>
        <taxon>Tracheophyta</taxon>
        <taxon>Spermatophyta</taxon>
        <taxon>Magnoliopsida</taxon>
        <taxon>eudicotyledons</taxon>
        <taxon>Gunneridae</taxon>
        <taxon>Pentapetalae</taxon>
        <taxon>rosids</taxon>
        <taxon>fabids</taxon>
        <taxon>Celastrales</taxon>
        <taxon>Celastraceae</taxon>
        <taxon>Tripterygium</taxon>
    </lineage>
</organism>
<comment type="cofactor">
    <cofactor evidence="11">
        <name>Ca(2+)</name>
        <dbReference type="ChEBI" id="CHEBI:29108"/>
    </cofactor>
    <text evidence="11">Binds 1 Ca(2+) ion. Required for its activity.</text>
</comment>
<sequence length="280" mass="31701">MPSFSFLYLLMLMHSTFATSMRPLMQISRAIEWSSERRHLESETGSCRTGNLIDDCWRCDSEWETNRKMLADCAFGFGRNAVGGRDGKLYVVTDSDNDDPLDPIPGTLRYAAIQEEPLWIIFDHDMIINLKEELVMNSYKTIDGRGFNIQISKGPCIAIYNVSNIIIHNIYIHDCVPGGIEVMKNSPQHSTLRGYSDGDGISIYGSRDVWIDHCTLASCHDGLIDVVYGSTSITISNNYMFHHNEVMLMGNNDDFLADKNMQVTIAFNFFGEGLVQRMPR</sequence>
<comment type="subcellular location">
    <subcellularLocation>
        <location evidence="2">Secreted</location>
        <location evidence="2">Cell wall</location>
    </subcellularLocation>
</comment>
<dbReference type="GO" id="GO:0045490">
    <property type="term" value="P:pectin catabolic process"/>
    <property type="evidence" value="ECO:0007669"/>
    <property type="project" value="UniProtKB-UniPathway"/>
</dbReference>
<keyword evidence="6" id="KW-0964">Secreted</keyword>
<evidence type="ECO:0000256" key="6">
    <source>
        <dbReference type="ARBA" id="ARBA00022512"/>
    </source>
</evidence>
<name>A0A7J7C8K8_TRIWF</name>
<keyword evidence="8 11" id="KW-0732">Signal</keyword>
<evidence type="ECO:0000256" key="3">
    <source>
        <dbReference type="ARBA" id="ARBA00005220"/>
    </source>
</evidence>
<evidence type="ECO:0000256" key="1">
    <source>
        <dbReference type="ARBA" id="ARBA00000695"/>
    </source>
</evidence>
<evidence type="ECO:0000259" key="12">
    <source>
        <dbReference type="SMART" id="SM00656"/>
    </source>
</evidence>
<comment type="pathway">
    <text evidence="3 11">Glycan metabolism; pectin degradation; 2-dehydro-3-deoxy-D-gluconate from pectin: step 2/5.</text>
</comment>
<keyword evidence="9 11" id="KW-0106">Calcium</keyword>
<keyword evidence="14" id="KW-1185">Reference proteome</keyword>
<dbReference type="EMBL" id="JAAARO010000019">
    <property type="protein sequence ID" value="KAF5730473.1"/>
    <property type="molecule type" value="Genomic_DNA"/>
</dbReference>
<dbReference type="InterPro" id="IPR018082">
    <property type="entry name" value="AmbAllergen"/>
</dbReference>
<proteinExistence type="inferred from homology"/>
<dbReference type="InterPro" id="IPR045032">
    <property type="entry name" value="PEL"/>
</dbReference>
<gene>
    <name evidence="13" type="ORF">HS088_TW19G00063</name>
</gene>
<dbReference type="InterPro" id="IPR012334">
    <property type="entry name" value="Pectin_lyas_fold"/>
</dbReference>
<dbReference type="PANTHER" id="PTHR31683:SF18">
    <property type="entry name" value="PECTATE LYASE 21-RELATED"/>
    <property type="match status" value="1"/>
</dbReference>
<dbReference type="GO" id="GO:0030570">
    <property type="term" value="F:pectate lyase activity"/>
    <property type="evidence" value="ECO:0007669"/>
    <property type="project" value="UniProtKB-EC"/>
</dbReference>
<dbReference type="SMART" id="SM00656">
    <property type="entry name" value="Amb_all"/>
    <property type="match status" value="1"/>
</dbReference>
<evidence type="ECO:0000256" key="4">
    <source>
        <dbReference type="ARBA" id="ARBA00010980"/>
    </source>
</evidence>
<evidence type="ECO:0000256" key="7">
    <source>
        <dbReference type="ARBA" id="ARBA00022723"/>
    </source>
</evidence>
<feature type="signal peptide" evidence="11">
    <location>
        <begin position="1"/>
        <end position="18"/>
    </location>
</feature>
<evidence type="ECO:0000256" key="9">
    <source>
        <dbReference type="ARBA" id="ARBA00022837"/>
    </source>
</evidence>
<comment type="similarity">
    <text evidence="4 11">Belongs to the polysaccharide lyase 1 family.</text>
</comment>
<dbReference type="PRINTS" id="PR00807">
    <property type="entry name" value="AMBALLERGEN"/>
</dbReference>
<comment type="catalytic activity">
    <reaction evidence="1 11">
        <text>Eliminative cleavage of (1-&gt;4)-alpha-D-galacturonan to give oligosaccharides with 4-deoxy-alpha-D-galact-4-enuronosyl groups at their non-reducing ends.</text>
        <dbReference type="EC" id="4.2.2.2"/>
    </reaction>
</comment>
<evidence type="ECO:0000256" key="5">
    <source>
        <dbReference type="ARBA" id="ARBA00012272"/>
    </source>
</evidence>
<keyword evidence="10 11" id="KW-0456">Lyase</keyword>
<dbReference type="InterPro" id="IPR011050">
    <property type="entry name" value="Pectin_lyase_fold/virulence"/>
</dbReference>
<dbReference type="InParanoid" id="A0A7J7C8K8"/>
<evidence type="ECO:0000256" key="10">
    <source>
        <dbReference type="ARBA" id="ARBA00023239"/>
    </source>
</evidence>